<evidence type="ECO:0000256" key="1">
    <source>
        <dbReference type="ARBA" id="ARBA00022676"/>
    </source>
</evidence>
<keyword evidence="1" id="KW-0328">Glycosyltransferase</keyword>
<keyword evidence="2" id="KW-0808">Transferase</keyword>
<dbReference type="PANTHER" id="PTHR43363">
    <property type="entry name" value="HYPOXANTHINE PHOSPHORIBOSYLTRANSFERASE"/>
    <property type="match status" value="1"/>
</dbReference>
<reference evidence="4" key="1">
    <citation type="submission" date="2018-05" db="EMBL/GenBank/DDBJ databases">
        <authorList>
            <person name="Lanie J.A."/>
            <person name="Ng W.-L."/>
            <person name="Kazmierczak K.M."/>
            <person name="Andrzejewski T.M."/>
            <person name="Davidsen T.M."/>
            <person name="Wayne K.J."/>
            <person name="Tettelin H."/>
            <person name="Glass J.I."/>
            <person name="Rusch D."/>
            <person name="Podicherti R."/>
            <person name="Tsui H.-C.T."/>
            <person name="Winkler M.E."/>
        </authorList>
    </citation>
    <scope>NUCLEOTIDE SEQUENCE</scope>
</reference>
<dbReference type="Pfam" id="PF00156">
    <property type="entry name" value="Pribosyltran"/>
    <property type="match status" value="1"/>
</dbReference>
<dbReference type="SUPFAM" id="SSF53271">
    <property type="entry name" value="PRTase-like"/>
    <property type="match status" value="1"/>
</dbReference>
<evidence type="ECO:0000256" key="2">
    <source>
        <dbReference type="ARBA" id="ARBA00022679"/>
    </source>
</evidence>
<dbReference type="PANTHER" id="PTHR43363:SF1">
    <property type="entry name" value="HYPOXANTHINE-GUANINE PHOSPHORIBOSYLTRANSFERASE"/>
    <property type="match status" value="1"/>
</dbReference>
<proteinExistence type="predicted"/>
<name>A0A382CG79_9ZZZZ</name>
<dbReference type="GO" id="GO:0016757">
    <property type="term" value="F:glycosyltransferase activity"/>
    <property type="evidence" value="ECO:0007669"/>
    <property type="project" value="UniProtKB-KW"/>
</dbReference>
<feature type="domain" description="Phosphoribosyltransferase" evidence="3">
    <location>
        <begin position="8"/>
        <end position="161"/>
    </location>
</feature>
<dbReference type="Gene3D" id="3.40.50.2020">
    <property type="match status" value="1"/>
</dbReference>
<protein>
    <recommendedName>
        <fullName evidence="3">Phosphoribosyltransferase domain-containing protein</fullName>
    </recommendedName>
</protein>
<dbReference type="InterPro" id="IPR000836">
    <property type="entry name" value="PRTase_dom"/>
</dbReference>
<dbReference type="CDD" id="cd06223">
    <property type="entry name" value="PRTases_typeI"/>
    <property type="match status" value="1"/>
</dbReference>
<evidence type="ECO:0000313" key="4">
    <source>
        <dbReference type="EMBL" id="SVB25050.1"/>
    </source>
</evidence>
<accession>A0A382CG79</accession>
<dbReference type="EMBL" id="UINC01034348">
    <property type="protein sequence ID" value="SVB25050.1"/>
    <property type="molecule type" value="Genomic_DNA"/>
</dbReference>
<organism evidence="4">
    <name type="scientific">marine metagenome</name>
    <dbReference type="NCBI Taxonomy" id="408172"/>
    <lineage>
        <taxon>unclassified sequences</taxon>
        <taxon>metagenomes</taxon>
        <taxon>ecological metagenomes</taxon>
    </lineage>
</organism>
<dbReference type="InterPro" id="IPR029057">
    <property type="entry name" value="PRTase-like"/>
</dbReference>
<gene>
    <name evidence="4" type="ORF">METZ01_LOCUS177904</name>
</gene>
<evidence type="ECO:0000259" key="3">
    <source>
        <dbReference type="Pfam" id="PF00156"/>
    </source>
</evidence>
<sequence length="174" mass="19933">MSEKLIVSWDEYNKTVENLAIQIHDSGYKPTLLVGIMRGGAPMIDVLSRVFKLKCAYLAVESYSGKGVEDEQGNIVFSREMSSIAKNMGGNILLCDDLSDTGITLNKSVDWLRKYEPIKNKIDSIKTATLWKKKKSTFEPDYCAVRLPDNPWIVQPFEIYEEIRIEDIKKRHQK</sequence>
<dbReference type="AlphaFoldDB" id="A0A382CG79"/>